<organism evidence="1 2">
    <name type="scientific">Cupriavidus basilensis OR16</name>
    <dbReference type="NCBI Taxonomy" id="1127483"/>
    <lineage>
        <taxon>Bacteria</taxon>
        <taxon>Pseudomonadati</taxon>
        <taxon>Pseudomonadota</taxon>
        <taxon>Betaproteobacteria</taxon>
        <taxon>Burkholderiales</taxon>
        <taxon>Burkholderiaceae</taxon>
        <taxon>Cupriavidus</taxon>
    </lineage>
</organism>
<dbReference type="EMBL" id="AHJE01000133">
    <property type="protein sequence ID" value="EHP38323.1"/>
    <property type="molecule type" value="Genomic_DNA"/>
</dbReference>
<protein>
    <submittedName>
        <fullName evidence="1">Oxidoreductase, rieske (2fe-2S) region</fullName>
    </submittedName>
</protein>
<gene>
    <name evidence="1" type="ORF">OR16_37620</name>
</gene>
<sequence>MESNKQARAEARLNTGLHNYWYPVSAAWAVTHAPIGITRL</sequence>
<feature type="non-terminal residue" evidence="1">
    <location>
        <position position="40"/>
    </location>
</feature>
<reference evidence="1 2" key="1">
    <citation type="journal article" date="2012" name="J. Bacteriol.">
        <title>De Novo Genome Project of Cupriavidus basilensis OR16.</title>
        <authorList>
            <person name="Cserhati M."/>
            <person name="Kriszt B."/>
            <person name="Szoboszlay S."/>
            <person name="Toth A."/>
            <person name="Szabo I."/>
            <person name="Tancsics A."/>
            <person name="Nagy I."/>
            <person name="Horvath B."/>
            <person name="Nagy I."/>
            <person name="Kukolya J."/>
        </authorList>
    </citation>
    <scope>NUCLEOTIDE SEQUENCE [LARGE SCALE GENOMIC DNA]</scope>
    <source>
        <strain evidence="1 2">OR16</strain>
    </source>
</reference>
<evidence type="ECO:0000313" key="1">
    <source>
        <dbReference type="EMBL" id="EHP38323.1"/>
    </source>
</evidence>
<name>H1SGJ7_9BURK</name>
<dbReference type="AlphaFoldDB" id="H1SGJ7"/>
<comment type="caution">
    <text evidence="1">The sequence shown here is derived from an EMBL/GenBank/DDBJ whole genome shotgun (WGS) entry which is preliminary data.</text>
</comment>
<accession>H1SGJ7</accession>
<proteinExistence type="predicted"/>
<evidence type="ECO:0000313" key="2">
    <source>
        <dbReference type="Proteomes" id="UP000005808"/>
    </source>
</evidence>
<dbReference type="Proteomes" id="UP000005808">
    <property type="component" value="Unassembled WGS sequence"/>
</dbReference>